<proteinExistence type="predicted"/>
<dbReference type="GO" id="GO:0000725">
    <property type="term" value="P:recombinational repair"/>
    <property type="evidence" value="ECO:0007669"/>
    <property type="project" value="TreeGrafter"/>
</dbReference>
<name>A0A1W6MYV3_9HYPH</name>
<keyword evidence="5 15" id="KW-0347">Helicase</keyword>
<comment type="catalytic activity">
    <reaction evidence="14">
        <text>ATP + H2O = ADP + phosphate + H(+)</text>
        <dbReference type="Rhea" id="RHEA:13065"/>
        <dbReference type="ChEBI" id="CHEBI:15377"/>
        <dbReference type="ChEBI" id="CHEBI:15378"/>
        <dbReference type="ChEBI" id="CHEBI:30616"/>
        <dbReference type="ChEBI" id="CHEBI:43474"/>
        <dbReference type="ChEBI" id="CHEBI:456216"/>
        <dbReference type="EC" id="5.6.2.4"/>
    </reaction>
</comment>
<keyword evidence="1" id="KW-0540">Nuclease</keyword>
<feature type="binding site" evidence="15">
    <location>
        <begin position="37"/>
        <end position="44"/>
    </location>
    <ligand>
        <name>ATP</name>
        <dbReference type="ChEBI" id="CHEBI:30616"/>
    </ligand>
</feature>
<dbReference type="InterPro" id="IPR014016">
    <property type="entry name" value="UvrD-like_ATP-bd"/>
</dbReference>
<reference evidence="19 20" key="1">
    <citation type="submission" date="2017-02" db="EMBL/GenBank/DDBJ databases">
        <authorList>
            <person name="Peterson S.W."/>
        </authorList>
    </citation>
    <scope>NUCLEOTIDE SEQUENCE [LARGE SCALE GENOMIC DNA]</scope>
    <source>
        <strain evidence="19 20">S285</strain>
    </source>
</reference>
<dbReference type="PANTHER" id="PTHR11070:SF2">
    <property type="entry name" value="ATP-DEPENDENT DNA HELICASE SRS2"/>
    <property type="match status" value="1"/>
</dbReference>
<dbReference type="EC" id="5.6.2.4" evidence="12"/>
<dbReference type="Gene3D" id="3.40.50.300">
    <property type="entry name" value="P-loop containing nucleotide triphosphate hydrolases"/>
    <property type="match status" value="4"/>
</dbReference>
<dbReference type="OrthoDB" id="9810135at2"/>
<dbReference type="InterPro" id="IPR014017">
    <property type="entry name" value="DNA_helicase_UvrD-like_C"/>
</dbReference>
<evidence type="ECO:0000313" key="19">
    <source>
        <dbReference type="EMBL" id="ARN82755.1"/>
    </source>
</evidence>
<dbReference type="InterPro" id="IPR011604">
    <property type="entry name" value="PDDEXK-like_dom_sf"/>
</dbReference>
<evidence type="ECO:0000256" key="8">
    <source>
        <dbReference type="ARBA" id="ARBA00023125"/>
    </source>
</evidence>
<keyword evidence="2 15" id="KW-0547">Nucleotide-binding</keyword>
<keyword evidence="6" id="KW-0269">Exonuclease</keyword>
<evidence type="ECO:0000256" key="1">
    <source>
        <dbReference type="ARBA" id="ARBA00022722"/>
    </source>
</evidence>
<organism evidence="19 20">
    <name type="scientific">Methylocystis bryophila</name>
    <dbReference type="NCBI Taxonomy" id="655015"/>
    <lineage>
        <taxon>Bacteria</taxon>
        <taxon>Pseudomonadati</taxon>
        <taxon>Pseudomonadota</taxon>
        <taxon>Alphaproteobacteria</taxon>
        <taxon>Hyphomicrobiales</taxon>
        <taxon>Methylocystaceae</taxon>
        <taxon>Methylocystis</taxon>
    </lineage>
</organism>
<dbReference type="KEGG" id="mbry:B1812_18520"/>
<evidence type="ECO:0000256" key="6">
    <source>
        <dbReference type="ARBA" id="ARBA00022839"/>
    </source>
</evidence>
<dbReference type="GO" id="GO:0005829">
    <property type="term" value="C:cytosol"/>
    <property type="evidence" value="ECO:0007669"/>
    <property type="project" value="TreeGrafter"/>
</dbReference>
<keyword evidence="9" id="KW-0234">DNA repair</keyword>
<dbReference type="PANTHER" id="PTHR11070">
    <property type="entry name" value="UVRD / RECB / PCRA DNA HELICASE FAMILY MEMBER"/>
    <property type="match status" value="1"/>
</dbReference>
<evidence type="ECO:0000259" key="17">
    <source>
        <dbReference type="PROSITE" id="PS51198"/>
    </source>
</evidence>
<feature type="compositionally biased region" description="Basic residues" evidence="16">
    <location>
        <begin position="1"/>
        <end position="10"/>
    </location>
</feature>
<accession>A0A1W6MYV3</accession>
<dbReference type="AlphaFoldDB" id="A0A1W6MYV3"/>
<dbReference type="SUPFAM" id="SSF52540">
    <property type="entry name" value="P-loop containing nucleoside triphosphate hydrolases"/>
    <property type="match status" value="1"/>
</dbReference>
<dbReference type="InterPro" id="IPR027417">
    <property type="entry name" value="P-loop_NTPase"/>
</dbReference>
<evidence type="ECO:0000256" key="3">
    <source>
        <dbReference type="ARBA" id="ARBA00022763"/>
    </source>
</evidence>
<evidence type="ECO:0000313" key="20">
    <source>
        <dbReference type="Proteomes" id="UP000193978"/>
    </source>
</evidence>
<keyword evidence="10" id="KW-0413">Isomerase</keyword>
<dbReference type="PROSITE" id="PS51217">
    <property type="entry name" value="UVRD_HELICASE_CTER"/>
    <property type="match status" value="1"/>
</dbReference>
<evidence type="ECO:0000256" key="9">
    <source>
        <dbReference type="ARBA" id="ARBA00023204"/>
    </source>
</evidence>
<dbReference type="Pfam" id="PF13361">
    <property type="entry name" value="UvrD_C"/>
    <property type="match status" value="1"/>
</dbReference>
<keyword evidence="4 15" id="KW-0378">Hydrolase</keyword>
<evidence type="ECO:0000256" key="2">
    <source>
        <dbReference type="ARBA" id="ARBA00022741"/>
    </source>
</evidence>
<evidence type="ECO:0000259" key="18">
    <source>
        <dbReference type="PROSITE" id="PS51217"/>
    </source>
</evidence>
<dbReference type="PROSITE" id="PS51198">
    <property type="entry name" value="UVRD_HELICASE_ATP_BIND"/>
    <property type="match status" value="1"/>
</dbReference>
<dbReference type="Gene3D" id="3.90.320.10">
    <property type="match status" value="1"/>
</dbReference>
<dbReference type="InterPro" id="IPR038726">
    <property type="entry name" value="PDDEXK_AddAB-type"/>
</dbReference>
<dbReference type="Pfam" id="PF00580">
    <property type="entry name" value="UvrD-helicase"/>
    <property type="match status" value="1"/>
</dbReference>
<feature type="region of interest" description="Disordered" evidence="16">
    <location>
        <begin position="1"/>
        <end position="24"/>
    </location>
</feature>
<feature type="region of interest" description="Disordered" evidence="16">
    <location>
        <begin position="919"/>
        <end position="948"/>
    </location>
</feature>
<comment type="catalytic activity">
    <reaction evidence="11">
        <text>Couples ATP hydrolysis with the unwinding of duplex DNA by translocating in the 3'-5' direction.</text>
        <dbReference type="EC" id="5.6.2.4"/>
    </reaction>
</comment>
<evidence type="ECO:0000256" key="16">
    <source>
        <dbReference type="SAM" id="MobiDB-lite"/>
    </source>
</evidence>
<evidence type="ECO:0000256" key="11">
    <source>
        <dbReference type="ARBA" id="ARBA00034617"/>
    </source>
</evidence>
<dbReference type="Pfam" id="PF12705">
    <property type="entry name" value="PDDEXK_1"/>
    <property type="match status" value="1"/>
</dbReference>
<dbReference type="Proteomes" id="UP000193978">
    <property type="component" value="Chromosome"/>
</dbReference>
<evidence type="ECO:0000256" key="15">
    <source>
        <dbReference type="PROSITE-ProRule" id="PRU00560"/>
    </source>
</evidence>
<dbReference type="GO" id="GO:0003677">
    <property type="term" value="F:DNA binding"/>
    <property type="evidence" value="ECO:0007669"/>
    <property type="project" value="UniProtKB-KW"/>
</dbReference>
<dbReference type="Gene3D" id="1.10.486.10">
    <property type="entry name" value="PCRA, domain 4"/>
    <property type="match status" value="1"/>
</dbReference>
<dbReference type="GO" id="GO:0033202">
    <property type="term" value="C:DNA helicase complex"/>
    <property type="evidence" value="ECO:0007669"/>
    <property type="project" value="TreeGrafter"/>
</dbReference>
<evidence type="ECO:0000256" key="5">
    <source>
        <dbReference type="ARBA" id="ARBA00022806"/>
    </source>
</evidence>
<evidence type="ECO:0000256" key="4">
    <source>
        <dbReference type="ARBA" id="ARBA00022801"/>
    </source>
</evidence>
<dbReference type="InterPro" id="IPR014151">
    <property type="entry name" value="DNA_helicase_AddA"/>
</dbReference>
<dbReference type="InterPro" id="IPR000212">
    <property type="entry name" value="DNA_helicase_UvrD/REP"/>
</dbReference>
<dbReference type="STRING" id="655015.B1812_18520"/>
<dbReference type="NCBIfam" id="TIGR02784">
    <property type="entry name" value="addA_alphas"/>
    <property type="match status" value="1"/>
</dbReference>
<protein>
    <recommendedName>
        <fullName evidence="12">DNA 3'-5' helicase</fullName>
        <ecNumber evidence="12">5.6.2.4</ecNumber>
    </recommendedName>
    <alternativeName>
        <fullName evidence="13">DNA 3'-5' helicase II</fullName>
    </alternativeName>
</protein>
<evidence type="ECO:0000256" key="12">
    <source>
        <dbReference type="ARBA" id="ARBA00034808"/>
    </source>
</evidence>
<dbReference type="GO" id="GO:0043138">
    <property type="term" value="F:3'-5' DNA helicase activity"/>
    <property type="evidence" value="ECO:0007669"/>
    <property type="project" value="UniProtKB-EC"/>
</dbReference>
<dbReference type="EMBL" id="CP019948">
    <property type="protein sequence ID" value="ARN82755.1"/>
    <property type="molecule type" value="Genomic_DNA"/>
</dbReference>
<evidence type="ECO:0000256" key="14">
    <source>
        <dbReference type="ARBA" id="ARBA00048988"/>
    </source>
</evidence>
<evidence type="ECO:0000256" key="10">
    <source>
        <dbReference type="ARBA" id="ARBA00023235"/>
    </source>
</evidence>
<keyword evidence="20" id="KW-1185">Reference proteome</keyword>
<gene>
    <name evidence="19" type="ORF">B1812_18520</name>
</gene>
<dbReference type="GO" id="GO:0005524">
    <property type="term" value="F:ATP binding"/>
    <property type="evidence" value="ECO:0007669"/>
    <property type="project" value="UniProtKB-UniRule"/>
</dbReference>
<dbReference type="GO" id="GO:0004527">
    <property type="term" value="F:exonuclease activity"/>
    <property type="evidence" value="ECO:0007669"/>
    <property type="project" value="UniProtKB-KW"/>
</dbReference>
<evidence type="ECO:0000256" key="7">
    <source>
        <dbReference type="ARBA" id="ARBA00022840"/>
    </source>
</evidence>
<keyword evidence="3" id="KW-0227">DNA damage</keyword>
<evidence type="ECO:0000256" key="13">
    <source>
        <dbReference type="ARBA" id="ARBA00034923"/>
    </source>
</evidence>
<keyword evidence="7 15" id="KW-0067">ATP-binding</keyword>
<feature type="domain" description="UvrD-like helicase ATP-binding" evidence="17">
    <location>
        <begin position="16"/>
        <end position="494"/>
    </location>
</feature>
<sequence>MVARRRRRDVSRRPIPAQTRSAQARASDPELSAWVSAHAGSGKTYVLTQRVVRLLLEGVPPSRILCLTYTKAAAANMAKRIFDVLAEWALLDDAALDAAVAAVAGPRLDPRTRDFARKLFARAVETPGGLKIQTIHAFCERLLHRFPFEANTPAGFRVLDEIERAELLVRARRETLSRAMRENGALMEAARLVARETNEGDFSDLLNELLKARALLMDAASEAGAKALRRRLGLESNETLASIEDEMLSGGLPIASWPGIAERLRQGSDNDAKLAKQLEKAIARAPDAAALDDYLPVFLTQKLEPRGNGDKKIITKGLRVADPALLELLETERDRVAALLEKRNAGRALERSLALNRLGGEIITAYEALKAGHGLLDFDDLILRARDLLSRSSPSWILYRLDHQIGHVLVDEAQDTSDEQWEILAALVAEFAREQNPTRRRTLFAVGDEKQSIFSFQGAAPEKFDAMRRAFESRFMAAGLRFESVRLALSFRSSPEILKAVDAVFARAENRRGLSFDPTEPAPEHIAWKSDSPGLVEIWEPIGPDKTEAPSDWRLPLDYVAPNDPAATCAQRVAKRVKRLLDDAGGEWVESEEGPRPIDAGDILILVRKRDTFFEAVIRALKAEHIPVAGADRLDLASHIAVMDLCALGRAALLPQDDLTLATLLKSPLIGLEDDDLIALAPRRDGALIDALSHSPRLSHQAAARQIDEWRQSAAHLSPFDFYARALGAEGGRKRLVSRLGFEANDAIDEFLRLALAFEREEASGLIGFLAKIETLDISIKRDMEAAGGAVRVMTVHAAKGLEAKIVFLPDTCGAPSGRFDPKVFTLDDETAGTPSLLWSPRKDCDPPAATRAREKLREAEQDEHRRLLYVALTRAEERLYIAGFHGERGMADGCWHAMIRAALAEGLEEAADPLDAERRILRSRNPPATRRLHERPEPPPPAALPAFALTPAPQERGKEPPLRPSSALAGADDLLSFSADSATRREGEALLLGKLTHAMLQHLPQLASAERLNSALRFLALRAPRIDPARREEAARAAMRVLEDGSLAPLFGPQSAPEVDIVARVDTPLGRREIVGRIDRFAVTDEEILIADFKTGRPRAKPLPSELRQLALYRAAASALHPGKSARCMLIFTRDASVVEPAAAILDAALAAH</sequence>
<feature type="domain" description="UvrD-like helicase C-terminal" evidence="18">
    <location>
        <begin position="495"/>
        <end position="801"/>
    </location>
</feature>
<keyword evidence="8" id="KW-0238">DNA-binding</keyword>